<evidence type="ECO:0000259" key="7">
    <source>
        <dbReference type="PROSITE" id="PS50846"/>
    </source>
</evidence>
<organism evidence="8 9">
    <name type="scientific">Ambrosia artemisiifolia</name>
    <name type="common">Common ragweed</name>
    <dbReference type="NCBI Taxonomy" id="4212"/>
    <lineage>
        <taxon>Eukaryota</taxon>
        <taxon>Viridiplantae</taxon>
        <taxon>Streptophyta</taxon>
        <taxon>Embryophyta</taxon>
        <taxon>Tracheophyta</taxon>
        <taxon>Spermatophyta</taxon>
        <taxon>Magnoliopsida</taxon>
        <taxon>eudicotyledons</taxon>
        <taxon>Gunneridae</taxon>
        <taxon>Pentapetalae</taxon>
        <taxon>asterids</taxon>
        <taxon>campanulids</taxon>
        <taxon>Asterales</taxon>
        <taxon>Asteraceae</taxon>
        <taxon>Asteroideae</taxon>
        <taxon>Heliantheae alliance</taxon>
        <taxon>Heliantheae</taxon>
        <taxon>Ambrosia</taxon>
    </lineage>
</organism>
<name>A0AAD5CKL4_AMBAR</name>
<dbReference type="GO" id="GO:0016020">
    <property type="term" value="C:membrane"/>
    <property type="evidence" value="ECO:0007669"/>
    <property type="project" value="UniProtKB-SubCell"/>
</dbReference>
<dbReference type="InterPro" id="IPR006121">
    <property type="entry name" value="HMA_dom"/>
</dbReference>
<dbReference type="EMBL" id="JAMZMK010007707">
    <property type="protein sequence ID" value="KAI7743641.1"/>
    <property type="molecule type" value="Genomic_DNA"/>
</dbReference>
<evidence type="ECO:0000256" key="5">
    <source>
        <dbReference type="ARBA" id="ARBA00024045"/>
    </source>
</evidence>
<dbReference type="CDD" id="cd00371">
    <property type="entry name" value="HMA"/>
    <property type="match status" value="1"/>
</dbReference>
<comment type="subcellular location">
    <subcellularLocation>
        <location evidence="1">Membrane</location>
        <topology evidence="1">Peripheral membrane protein</topology>
    </subcellularLocation>
</comment>
<dbReference type="PROSITE" id="PS50846">
    <property type="entry name" value="HMA_2"/>
    <property type="match status" value="1"/>
</dbReference>
<protein>
    <recommendedName>
        <fullName evidence="7">HMA domain-containing protein</fullName>
    </recommendedName>
</protein>
<feature type="compositionally biased region" description="Gly residues" evidence="6">
    <location>
        <begin position="208"/>
        <end position="217"/>
    </location>
</feature>
<feature type="region of interest" description="Disordered" evidence="6">
    <location>
        <begin position="127"/>
        <end position="286"/>
    </location>
</feature>
<keyword evidence="3" id="KW-0479">Metal-binding</keyword>
<dbReference type="SUPFAM" id="SSF55008">
    <property type="entry name" value="HMA, heavy metal-associated domain"/>
    <property type="match status" value="1"/>
</dbReference>
<feature type="compositionally biased region" description="Basic and acidic residues" evidence="6">
    <location>
        <begin position="165"/>
        <end position="186"/>
    </location>
</feature>
<evidence type="ECO:0000313" key="8">
    <source>
        <dbReference type="EMBL" id="KAI7743641.1"/>
    </source>
</evidence>
<evidence type="ECO:0000256" key="4">
    <source>
        <dbReference type="ARBA" id="ARBA00023289"/>
    </source>
</evidence>
<comment type="caution">
    <text evidence="8">The sequence shown here is derived from an EMBL/GenBank/DDBJ whole genome shotgun (WGS) entry which is preliminary data.</text>
</comment>
<proteinExistence type="inferred from homology"/>
<comment type="similarity">
    <text evidence="5">Belongs to the HIPP family.</text>
</comment>
<feature type="compositionally biased region" description="Low complexity" evidence="6">
    <location>
        <begin position="244"/>
        <end position="256"/>
    </location>
</feature>
<feature type="domain" description="HMA" evidence="7">
    <location>
        <begin position="13"/>
        <end position="80"/>
    </location>
</feature>
<dbReference type="InterPro" id="IPR036163">
    <property type="entry name" value="HMA_dom_sf"/>
</dbReference>
<sequence length="358" mass="38432">MASTEPPPQPVKHKTCVLRVSIHCEGCKRKVNKILQSIPGVDNIVIERQNHRVVVTGDVSPESLVRKLVKSGKNAELWPENPQNHSPRTEKVSGNEETAVSGKEINPPATKTKTLAVDIAVSDKEIKSPATKTETPAADIAVTGKEIKPPATKTDTPSVAPVNDVNRKVEDFGGKKEDKVEEKKPETGSAGNSASPPVVEKPEKVTGDNGGDGVSGGGEEKKKKKKKKVKEGQNGNLGGIGEASSSSGPPQQTTTTNESPPRQHEYRYPAPYQHAPPVYTVSYNTAHPPVSSYTASYYAAAPPQSYAYSHYGSVMGPPQPPSPQPLSVLPEYYESYGQQPVDSFEMFSDENPNGCLVM</sequence>
<feature type="region of interest" description="Disordered" evidence="6">
    <location>
        <begin position="74"/>
        <end position="108"/>
    </location>
</feature>
<dbReference type="GO" id="GO:0009626">
    <property type="term" value="P:plant-type hypersensitive response"/>
    <property type="evidence" value="ECO:0007669"/>
    <property type="project" value="UniProtKB-KW"/>
</dbReference>
<dbReference type="AlphaFoldDB" id="A0AAD5CKL4"/>
<dbReference type="PANTHER" id="PTHR45868:SF69">
    <property type="entry name" value="HEAVY METAL-ASSOCIATED ISOPRENYLATED PLANT PROTEIN 35"/>
    <property type="match status" value="1"/>
</dbReference>
<keyword evidence="2" id="KW-0488">Methylation</keyword>
<keyword evidence="9" id="KW-1185">Reference proteome</keyword>
<dbReference type="Pfam" id="PF00403">
    <property type="entry name" value="HMA"/>
    <property type="match status" value="1"/>
</dbReference>
<reference evidence="8" key="1">
    <citation type="submission" date="2022-06" db="EMBL/GenBank/DDBJ databases">
        <title>Uncovering the hologenomic basis of an extraordinary plant invasion.</title>
        <authorList>
            <person name="Bieker V.C."/>
            <person name="Martin M.D."/>
            <person name="Gilbert T."/>
            <person name="Hodgins K."/>
            <person name="Battlay P."/>
            <person name="Petersen B."/>
            <person name="Wilson J."/>
        </authorList>
    </citation>
    <scope>NUCLEOTIDE SEQUENCE</scope>
    <source>
        <strain evidence="8">AA19_3_7</strain>
        <tissue evidence="8">Leaf</tissue>
    </source>
</reference>
<gene>
    <name evidence="8" type="ORF">M8C21_012063</name>
</gene>
<keyword evidence="4" id="KW-0449">Lipoprotein</keyword>
<dbReference type="GO" id="GO:0046872">
    <property type="term" value="F:metal ion binding"/>
    <property type="evidence" value="ECO:0007669"/>
    <property type="project" value="UniProtKB-KW"/>
</dbReference>
<keyword evidence="4" id="KW-0636">Prenylation</keyword>
<dbReference type="Gene3D" id="3.30.70.100">
    <property type="match status" value="1"/>
</dbReference>
<evidence type="ECO:0000256" key="2">
    <source>
        <dbReference type="ARBA" id="ARBA00022481"/>
    </source>
</evidence>
<evidence type="ECO:0000256" key="3">
    <source>
        <dbReference type="ARBA" id="ARBA00022723"/>
    </source>
</evidence>
<evidence type="ECO:0000313" key="9">
    <source>
        <dbReference type="Proteomes" id="UP001206925"/>
    </source>
</evidence>
<dbReference type="Proteomes" id="UP001206925">
    <property type="component" value="Unassembled WGS sequence"/>
</dbReference>
<evidence type="ECO:0000256" key="1">
    <source>
        <dbReference type="ARBA" id="ARBA00004170"/>
    </source>
</evidence>
<evidence type="ECO:0000256" key="6">
    <source>
        <dbReference type="SAM" id="MobiDB-lite"/>
    </source>
</evidence>
<dbReference type="PANTHER" id="PTHR45868">
    <property type="entry name" value="HEAVY METAL-ASSOCIATED ISOPRENYLATED PLANT PROTEIN 33-RELATED"/>
    <property type="match status" value="1"/>
</dbReference>
<accession>A0AAD5CKL4</accession>